<feature type="binding site" evidence="9">
    <location>
        <position position="161"/>
    </location>
    <ligand>
        <name>substrate</name>
    </ligand>
</feature>
<feature type="binding site" evidence="9">
    <location>
        <position position="65"/>
    </location>
    <ligand>
        <name>substrate</name>
    </ligand>
</feature>
<dbReference type="Gene3D" id="3.40.1160.10">
    <property type="entry name" value="Acetylglutamate kinase-like"/>
    <property type="match status" value="1"/>
</dbReference>
<accession>A0A0F9Z1Y7</accession>
<gene>
    <name evidence="9" type="primary">argB</name>
    <name evidence="11" type="ORF">UR23_C0001G0011</name>
</gene>
<evidence type="ECO:0000256" key="3">
    <source>
        <dbReference type="ARBA" id="ARBA00022605"/>
    </source>
</evidence>
<dbReference type="PIRSF" id="PIRSF000728">
    <property type="entry name" value="NAGK"/>
    <property type="match status" value="1"/>
</dbReference>
<sequence length="266" mass="29111">MKNIIVIKIGGSCIQHQEQLESLIKAVAKLVSKKIKFVIVHGGGVQADLLNQKLGIPIKKVNGRRITDSQTLSTVKMVYKGLLNTDLVSLCQKFKIPAVGFSGVDGKIAEVIKRPLVGNIDFGFVGDIKKINIDLICILLVKKYVPVITCLGINNDGQVFNINADTLATQIALKLKANKLIFITDVEGITENKNSKYAKYLSVNKAKELINKGIITKGMIPKIENIEDAISDGIKKVLVVGGLQSQSQWINAFQKNKHGTLIVPHY</sequence>
<dbReference type="InterPro" id="IPR001048">
    <property type="entry name" value="Asp/Glu/Uridylate_kinase"/>
</dbReference>
<dbReference type="Pfam" id="PF00696">
    <property type="entry name" value="AA_kinase"/>
    <property type="match status" value="1"/>
</dbReference>
<feature type="domain" description="Aspartate/glutamate/uridylate kinase" evidence="10">
    <location>
        <begin position="3"/>
        <end position="240"/>
    </location>
</feature>
<feature type="site" description="Transition state stabilizer" evidence="9">
    <location>
        <position position="222"/>
    </location>
</feature>
<evidence type="ECO:0000256" key="2">
    <source>
        <dbReference type="ARBA" id="ARBA00022571"/>
    </source>
</evidence>
<dbReference type="CDD" id="cd04238">
    <property type="entry name" value="AAK_NAGK-like"/>
    <property type="match status" value="1"/>
</dbReference>
<dbReference type="UniPathway" id="UPA00068">
    <property type="reaction ID" value="UER00107"/>
</dbReference>
<dbReference type="InterPro" id="IPR037528">
    <property type="entry name" value="ArgB"/>
</dbReference>
<comment type="function">
    <text evidence="9">Catalyzes the ATP-dependent phosphorylation of N-acetyl-L-glutamate.</text>
</comment>
<dbReference type="SUPFAM" id="SSF53633">
    <property type="entry name" value="Carbamate kinase-like"/>
    <property type="match status" value="1"/>
</dbReference>
<comment type="similarity">
    <text evidence="9">Belongs to the acetylglutamate kinase family. ArgB subfamily.</text>
</comment>
<feature type="site" description="Transition state stabilizer" evidence="9">
    <location>
        <position position="8"/>
    </location>
</feature>
<comment type="catalytic activity">
    <reaction evidence="8 9">
        <text>N-acetyl-L-glutamate + ATP = N-acetyl-L-glutamyl 5-phosphate + ADP</text>
        <dbReference type="Rhea" id="RHEA:14629"/>
        <dbReference type="ChEBI" id="CHEBI:30616"/>
        <dbReference type="ChEBI" id="CHEBI:44337"/>
        <dbReference type="ChEBI" id="CHEBI:57936"/>
        <dbReference type="ChEBI" id="CHEBI:456216"/>
        <dbReference type="EC" id="2.7.2.8"/>
    </reaction>
</comment>
<dbReference type="PANTHER" id="PTHR23342:SF0">
    <property type="entry name" value="N-ACETYLGLUTAMATE SYNTHASE, MITOCHONDRIAL"/>
    <property type="match status" value="1"/>
</dbReference>
<organism evidence="11 12">
    <name type="scientific">Candidatus Roizmanbacteria bacterium GW2011_GWA2_32_13</name>
    <dbReference type="NCBI Taxonomy" id="1618475"/>
    <lineage>
        <taxon>Bacteria</taxon>
        <taxon>Candidatus Roizmaniibacteriota</taxon>
    </lineage>
</organism>
<evidence type="ECO:0000259" key="10">
    <source>
        <dbReference type="Pfam" id="PF00696"/>
    </source>
</evidence>
<dbReference type="HAMAP" id="MF_00082">
    <property type="entry name" value="ArgB"/>
    <property type="match status" value="1"/>
</dbReference>
<dbReference type="EMBL" id="LBOK01000001">
    <property type="protein sequence ID" value="KKP37668.1"/>
    <property type="molecule type" value="Genomic_DNA"/>
</dbReference>
<comment type="pathway">
    <text evidence="1 9">Amino-acid biosynthesis; L-arginine biosynthesis; N(2)-acetyl-L-ornithine from L-glutamate: step 2/4.</text>
</comment>
<feature type="binding site" evidence="9">
    <location>
        <begin position="43"/>
        <end position="44"/>
    </location>
    <ligand>
        <name>substrate</name>
    </ligand>
</feature>
<dbReference type="GO" id="GO:0005524">
    <property type="term" value="F:ATP binding"/>
    <property type="evidence" value="ECO:0007669"/>
    <property type="project" value="UniProtKB-UniRule"/>
</dbReference>
<evidence type="ECO:0000256" key="8">
    <source>
        <dbReference type="ARBA" id="ARBA00048141"/>
    </source>
</evidence>
<dbReference type="Proteomes" id="UP000034349">
    <property type="component" value="Unassembled WGS sequence"/>
</dbReference>
<evidence type="ECO:0000256" key="9">
    <source>
        <dbReference type="HAMAP-Rule" id="MF_00082"/>
    </source>
</evidence>
<keyword evidence="4 9" id="KW-0808">Transferase</keyword>
<keyword evidence="6 9" id="KW-0418">Kinase</keyword>
<evidence type="ECO:0000256" key="7">
    <source>
        <dbReference type="ARBA" id="ARBA00022840"/>
    </source>
</evidence>
<protein>
    <recommendedName>
        <fullName evidence="9">Acetylglutamate kinase</fullName>
        <ecNumber evidence="9">2.7.2.8</ecNumber>
    </recommendedName>
    <alternativeName>
        <fullName evidence="9">N-acetyl-L-glutamate 5-phosphotransferase</fullName>
    </alternativeName>
    <alternativeName>
        <fullName evidence="9">NAG kinase</fullName>
        <shortName evidence="9">NAGK</shortName>
    </alternativeName>
</protein>
<name>A0A0F9Z1Y7_9BACT</name>
<evidence type="ECO:0000313" key="11">
    <source>
        <dbReference type="EMBL" id="KKP37668.1"/>
    </source>
</evidence>
<dbReference type="InterPro" id="IPR036393">
    <property type="entry name" value="AceGlu_kinase-like_sf"/>
</dbReference>
<dbReference type="GO" id="GO:0003991">
    <property type="term" value="F:acetylglutamate kinase activity"/>
    <property type="evidence" value="ECO:0007669"/>
    <property type="project" value="UniProtKB-UniRule"/>
</dbReference>
<keyword evidence="5 9" id="KW-0547">Nucleotide-binding</keyword>
<evidence type="ECO:0000256" key="5">
    <source>
        <dbReference type="ARBA" id="ARBA00022741"/>
    </source>
</evidence>
<evidence type="ECO:0000256" key="1">
    <source>
        <dbReference type="ARBA" id="ARBA00004828"/>
    </source>
</evidence>
<evidence type="ECO:0000256" key="6">
    <source>
        <dbReference type="ARBA" id="ARBA00022777"/>
    </source>
</evidence>
<keyword evidence="3 9" id="KW-0028">Amino-acid biosynthesis</keyword>
<dbReference type="PANTHER" id="PTHR23342">
    <property type="entry name" value="N-ACETYLGLUTAMATE SYNTHASE"/>
    <property type="match status" value="1"/>
</dbReference>
<keyword evidence="7 9" id="KW-0067">ATP-binding</keyword>
<dbReference type="NCBIfam" id="TIGR00761">
    <property type="entry name" value="argB"/>
    <property type="match status" value="1"/>
</dbReference>
<reference evidence="11 12" key="1">
    <citation type="journal article" date="2015" name="Nature">
        <title>rRNA introns, odd ribosomes, and small enigmatic genomes across a large radiation of phyla.</title>
        <authorList>
            <person name="Brown C.T."/>
            <person name="Hug L.A."/>
            <person name="Thomas B.C."/>
            <person name="Sharon I."/>
            <person name="Castelle C.J."/>
            <person name="Singh A."/>
            <person name="Wilkins M.J."/>
            <person name="Williams K.H."/>
            <person name="Banfield J.F."/>
        </authorList>
    </citation>
    <scope>NUCLEOTIDE SEQUENCE [LARGE SCALE GENOMIC DNA]</scope>
</reference>
<comment type="subcellular location">
    <subcellularLocation>
        <location evidence="9">Cytoplasm</location>
    </subcellularLocation>
</comment>
<keyword evidence="9" id="KW-0963">Cytoplasm</keyword>
<keyword evidence="2 9" id="KW-0055">Arginine biosynthesis</keyword>
<dbReference type="GO" id="GO:0005737">
    <property type="term" value="C:cytoplasm"/>
    <property type="evidence" value="ECO:0007669"/>
    <property type="project" value="UniProtKB-SubCell"/>
</dbReference>
<dbReference type="InterPro" id="IPR004662">
    <property type="entry name" value="AcgluKinase_fam"/>
</dbReference>
<evidence type="ECO:0000256" key="4">
    <source>
        <dbReference type="ARBA" id="ARBA00022679"/>
    </source>
</evidence>
<evidence type="ECO:0000313" key="12">
    <source>
        <dbReference type="Proteomes" id="UP000034349"/>
    </source>
</evidence>
<dbReference type="GO" id="GO:0042450">
    <property type="term" value="P:L-arginine biosynthetic process via ornithine"/>
    <property type="evidence" value="ECO:0007669"/>
    <property type="project" value="UniProtKB-UniRule"/>
</dbReference>
<comment type="caution">
    <text evidence="11">The sequence shown here is derived from an EMBL/GenBank/DDBJ whole genome shotgun (WGS) entry which is preliminary data.</text>
</comment>
<proteinExistence type="inferred from homology"/>
<dbReference type="EC" id="2.7.2.8" evidence="9"/>
<dbReference type="AlphaFoldDB" id="A0A0F9Z1Y7"/>